<accession>A0A3A8EWU1</accession>
<protein>
    <submittedName>
        <fullName evidence="1">Uncharacterized protein</fullName>
    </submittedName>
</protein>
<dbReference type="GeneID" id="66212255"/>
<dbReference type="EMBL" id="RAXU01000004">
    <property type="protein sequence ID" value="RKG35160.1"/>
    <property type="molecule type" value="Genomic_DNA"/>
</dbReference>
<dbReference type="Proteomes" id="UP000269001">
    <property type="component" value="Unassembled WGS sequence"/>
</dbReference>
<evidence type="ECO:0000313" key="2">
    <source>
        <dbReference type="Proteomes" id="UP000269001"/>
    </source>
</evidence>
<dbReference type="RefSeq" id="WP_004997226.1">
    <property type="nucleotide sequence ID" value="NZ_RAXU01000004.1"/>
</dbReference>
<reference evidence="1 2" key="1">
    <citation type="submission" date="2018-09" db="EMBL/GenBank/DDBJ databases">
        <title>The draft genome of Acinetobacter spp. strains.</title>
        <authorList>
            <person name="Qin J."/>
            <person name="Feng Y."/>
            <person name="Zong Z."/>
        </authorList>
    </citation>
    <scope>NUCLEOTIDE SEQUENCE [LARGE SCALE GENOMIC DNA]</scope>
    <source>
        <strain evidence="1 2">WCHAc060096</strain>
    </source>
</reference>
<keyword evidence="2" id="KW-1185">Reference proteome</keyword>
<comment type="caution">
    <text evidence="1">The sequence shown here is derived from an EMBL/GenBank/DDBJ whole genome shotgun (WGS) entry which is preliminary data.</text>
</comment>
<sequence length="69" mass="7837">MNTFYKPEVFSSPQSKLLHELSNDPGISCAVEYAFQRGDIGAGEYRQWQNRITEMDRQRTAALLASLKA</sequence>
<proteinExistence type="predicted"/>
<name>A0A3A8EWU1_9GAMM</name>
<evidence type="ECO:0000313" key="1">
    <source>
        <dbReference type="EMBL" id="RKG35160.1"/>
    </source>
</evidence>
<dbReference type="AlphaFoldDB" id="A0A3A8EWU1"/>
<gene>
    <name evidence="1" type="ORF">D7V21_05100</name>
</gene>
<organism evidence="1 2">
    <name type="scientific">Acinetobacter guerrae</name>
    <dbReference type="NCBI Taxonomy" id="1843371"/>
    <lineage>
        <taxon>Bacteria</taxon>
        <taxon>Pseudomonadati</taxon>
        <taxon>Pseudomonadota</taxon>
        <taxon>Gammaproteobacteria</taxon>
        <taxon>Moraxellales</taxon>
        <taxon>Moraxellaceae</taxon>
        <taxon>Acinetobacter</taxon>
    </lineage>
</organism>